<dbReference type="InterPro" id="IPR050527">
    <property type="entry name" value="Snail/Krueppel_Znf"/>
</dbReference>
<comment type="similarity">
    <text evidence="10">Belongs to the snail C2H2-type zinc-finger protein family.</text>
</comment>
<dbReference type="FunFam" id="3.30.160.60:FF:001228">
    <property type="entry name" value="Zinc finger protein 236"/>
    <property type="match status" value="1"/>
</dbReference>
<keyword evidence="9" id="KW-0539">Nucleus</keyword>
<evidence type="ECO:0000256" key="1">
    <source>
        <dbReference type="ARBA" id="ARBA00004123"/>
    </source>
</evidence>
<keyword evidence="8" id="KW-0804">Transcription</keyword>
<keyword evidence="3" id="KW-0677">Repeat</keyword>
<dbReference type="FunFam" id="3.30.160.60:FF:000045">
    <property type="entry name" value="ZFP69 zinc finger protein B"/>
    <property type="match status" value="1"/>
</dbReference>
<keyword evidence="14" id="KW-1185">Reference proteome</keyword>
<protein>
    <recommendedName>
        <fullName evidence="12">C2H2-type domain-containing protein</fullName>
    </recommendedName>
</protein>
<evidence type="ECO:0000313" key="13">
    <source>
        <dbReference type="EnsemblMetazoa" id="SCAU006802-PA"/>
    </source>
</evidence>
<gene>
    <name evidence="13" type="primary">106095470</name>
</gene>
<feature type="domain" description="C2H2-type" evidence="12">
    <location>
        <begin position="123"/>
        <end position="148"/>
    </location>
</feature>
<dbReference type="PROSITE" id="PS00028">
    <property type="entry name" value="ZINC_FINGER_C2H2_1"/>
    <property type="match status" value="4"/>
</dbReference>
<dbReference type="Proteomes" id="UP000095300">
    <property type="component" value="Unassembled WGS sequence"/>
</dbReference>
<dbReference type="GO" id="GO:0005634">
    <property type="term" value="C:nucleus"/>
    <property type="evidence" value="ECO:0007669"/>
    <property type="project" value="UniProtKB-SubCell"/>
</dbReference>
<sequence length="148" mass="17424">MLECHLDNLTLIEKTECMLCHKRYENEHILKNHMLEDHKENKGAVKIANNKRVIMNKKPKSFTGLFQCEKCDKRFNMKSALERHMAVHSTEGRPHACPQCPKRFKRSQDMKWHLKTHSSEKPNICDICGKGFALKYVLTQHRRSHEGK</sequence>
<dbReference type="GO" id="GO:0008270">
    <property type="term" value="F:zinc ion binding"/>
    <property type="evidence" value="ECO:0007669"/>
    <property type="project" value="UniProtKB-KW"/>
</dbReference>
<dbReference type="InterPro" id="IPR013087">
    <property type="entry name" value="Znf_C2H2_type"/>
</dbReference>
<evidence type="ECO:0000256" key="6">
    <source>
        <dbReference type="ARBA" id="ARBA00023015"/>
    </source>
</evidence>
<dbReference type="InterPro" id="IPR036236">
    <property type="entry name" value="Znf_C2H2_sf"/>
</dbReference>
<dbReference type="EnsemblMetazoa" id="SCAU006802-RA">
    <property type="protein sequence ID" value="SCAU006802-PA"/>
    <property type="gene ID" value="SCAU006802"/>
</dbReference>
<keyword evidence="5" id="KW-0862">Zinc</keyword>
<evidence type="ECO:0000256" key="7">
    <source>
        <dbReference type="ARBA" id="ARBA00023125"/>
    </source>
</evidence>
<comment type="subcellular location">
    <subcellularLocation>
        <location evidence="1">Nucleus</location>
    </subcellularLocation>
</comment>
<dbReference type="FunFam" id="3.30.160.60:FF:000446">
    <property type="entry name" value="Zinc finger protein"/>
    <property type="match status" value="1"/>
</dbReference>
<keyword evidence="6" id="KW-0805">Transcription regulation</keyword>
<evidence type="ECO:0000256" key="9">
    <source>
        <dbReference type="ARBA" id="ARBA00023242"/>
    </source>
</evidence>
<dbReference type="GO" id="GO:0000981">
    <property type="term" value="F:DNA-binding transcription factor activity, RNA polymerase II-specific"/>
    <property type="evidence" value="ECO:0007669"/>
    <property type="project" value="TreeGrafter"/>
</dbReference>
<dbReference type="SMART" id="SM00355">
    <property type="entry name" value="ZnF_C2H2"/>
    <property type="match status" value="4"/>
</dbReference>
<evidence type="ECO:0000256" key="8">
    <source>
        <dbReference type="ARBA" id="ARBA00023163"/>
    </source>
</evidence>
<dbReference type="Gene3D" id="3.30.160.60">
    <property type="entry name" value="Classic Zinc Finger"/>
    <property type="match status" value="3"/>
</dbReference>
<evidence type="ECO:0000313" key="14">
    <source>
        <dbReference type="Proteomes" id="UP000095300"/>
    </source>
</evidence>
<dbReference type="AlphaFoldDB" id="A0A1I8PCA3"/>
<evidence type="ECO:0000256" key="2">
    <source>
        <dbReference type="ARBA" id="ARBA00022723"/>
    </source>
</evidence>
<keyword evidence="2" id="KW-0479">Metal-binding</keyword>
<reference evidence="13" key="1">
    <citation type="submission" date="2020-05" db="UniProtKB">
        <authorList>
            <consortium name="EnsemblMetazoa"/>
        </authorList>
    </citation>
    <scope>IDENTIFICATION</scope>
    <source>
        <strain evidence="13">USDA</strain>
    </source>
</reference>
<evidence type="ECO:0000256" key="3">
    <source>
        <dbReference type="ARBA" id="ARBA00022737"/>
    </source>
</evidence>
<proteinExistence type="inferred from homology"/>
<dbReference type="PANTHER" id="PTHR24388:SF53">
    <property type="entry name" value="CHORION TRANSCRIPTION FACTOR CF2-RELATED"/>
    <property type="match status" value="1"/>
</dbReference>
<keyword evidence="7" id="KW-0238">DNA-binding</keyword>
<name>A0A1I8PCA3_STOCA</name>
<feature type="domain" description="C2H2-type" evidence="12">
    <location>
        <begin position="66"/>
        <end position="93"/>
    </location>
</feature>
<dbReference type="PANTHER" id="PTHR24388">
    <property type="entry name" value="ZINC FINGER PROTEIN"/>
    <property type="match status" value="1"/>
</dbReference>
<keyword evidence="4 11" id="KW-0863">Zinc-finger</keyword>
<dbReference type="Pfam" id="PF13912">
    <property type="entry name" value="zf-C2H2_6"/>
    <property type="match status" value="1"/>
</dbReference>
<dbReference type="SUPFAM" id="SSF57667">
    <property type="entry name" value="beta-beta-alpha zinc fingers"/>
    <property type="match status" value="2"/>
</dbReference>
<evidence type="ECO:0000256" key="4">
    <source>
        <dbReference type="ARBA" id="ARBA00022771"/>
    </source>
</evidence>
<evidence type="ECO:0000259" key="12">
    <source>
        <dbReference type="PROSITE" id="PS50157"/>
    </source>
</evidence>
<feature type="domain" description="C2H2-type" evidence="12">
    <location>
        <begin position="95"/>
        <end position="122"/>
    </location>
</feature>
<evidence type="ECO:0000256" key="5">
    <source>
        <dbReference type="ARBA" id="ARBA00022833"/>
    </source>
</evidence>
<evidence type="ECO:0000256" key="10">
    <source>
        <dbReference type="ARBA" id="ARBA00037948"/>
    </source>
</evidence>
<dbReference type="PROSITE" id="PS50157">
    <property type="entry name" value="ZINC_FINGER_C2H2_2"/>
    <property type="match status" value="3"/>
</dbReference>
<dbReference type="GO" id="GO:0000978">
    <property type="term" value="F:RNA polymerase II cis-regulatory region sequence-specific DNA binding"/>
    <property type="evidence" value="ECO:0007669"/>
    <property type="project" value="TreeGrafter"/>
</dbReference>
<dbReference type="VEuPathDB" id="VectorBase:SCAU006802"/>
<organism evidence="13 14">
    <name type="scientific">Stomoxys calcitrans</name>
    <name type="common">Stable fly</name>
    <name type="synonym">Conops calcitrans</name>
    <dbReference type="NCBI Taxonomy" id="35570"/>
    <lineage>
        <taxon>Eukaryota</taxon>
        <taxon>Metazoa</taxon>
        <taxon>Ecdysozoa</taxon>
        <taxon>Arthropoda</taxon>
        <taxon>Hexapoda</taxon>
        <taxon>Insecta</taxon>
        <taxon>Pterygota</taxon>
        <taxon>Neoptera</taxon>
        <taxon>Endopterygota</taxon>
        <taxon>Diptera</taxon>
        <taxon>Brachycera</taxon>
        <taxon>Muscomorpha</taxon>
        <taxon>Muscoidea</taxon>
        <taxon>Muscidae</taxon>
        <taxon>Stomoxys</taxon>
    </lineage>
</organism>
<dbReference type="STRING" id="35570.A0A1I8PCA3"/>
<dbReference type="Pfam" id="PF00096">
    <property type="entry name" value="zf-C2H2"/>
    <property type="match status" value="2"/>
</dbReference>
<evidence type="ECO:0000256" key="11">
    <source>
        <dbReference type="PROSITE-ProRule" id="PRU00042"/>
    </source>
</evidence>
<accession>A0A1I8PCA3</accession>